<evidence type="ECO:0000256" key="3">
    <source>
        <dbReference type="ARBA" id="ARBA00022692"/>
    </source>
</evidence>
<feature type="transmembrane region" description="Helical" evidence="9">
    <location>
        <begin position="181"/>
        <end position="200"/>
    </location>
</feature>
<evidence type="ECO:0000256" key="4">
    <source>
        <dbReference type="ARBA" id="ARBA00022737"/>
    </source>
</evidence>
<name>A0A6P7TE34_9MOLL</name>
<dbReference type="PANTHER" id="PTHR12226:SF2">
    <property type="entry name" value="MANNOSE-P-DOLICHOL UTILIZATION DEFECT 1 PROTEIN"/>
    <property type="match status" value="1"/>
</dbReference>
<keyword evidence="2" id="KW-0813">Transport</keyword>
<evidence type="ECO:0000256" key="9">
    <source>
        <dbReference type="SAM" id="Phobius"/>
    </source>
</evidence>
<feature type="transmembrane region" description="Helical" evidence="9">
    <location>
        <begin position="151"/>
        <end position="169"/>
    </location>
</feature>
<feature type="transmembrane region" description="Helical" evidence="9">
    <location>
        <begin position="212"/>
        <end position="233"/>
    </location>
</feature>
<feature type="transmembrane region" description="Helical" evidence="9">
    <location>
        <begin position="43"/>
        <end position="61"/>
    </location>
</feature>
<evidence type="ECO:0000313" key="10">
    <source>
        <dbReference type="Proteomes" id="UP000515154"/>
    </source>
</evidence>
<dbReference type="InterPro" id="IPR006603">
    <property type="entry name" value="PQ-loop_rpt"/>
</dbReference>
<evidence type="ECO:0000256" key="8">
    <source>
        <dbReference type="PIRNR" id="PIRNR023381"/>
    </source>
</evidence>
<sequence>MAGLVDFVISLIQLICPQPCFDTFFVHYDFFHIDCIKLTVSKIFSYGIIIGSVLVKLPQIIKIVNSKSGRGINLFSVTMELGAISASVSYGYASKFPFSSYGESIFLAVQTLIVGMLVLSYQRQSLHVLLYLGTYCTIMSVLLSSMMPYAFLKFLQTSIIPVITFSKLLQAFENYKNQSTGQLSAITIFLLFAGALARIFTSMQETGDSLLMTTFIVSASLNGLIAFQLLYYWNSTNAINAKSKPKTS</sequence>
<dbReference type="FunFam" id="1.20.1280.290:FF:000006">
    <property type="entry name" value="mannose-P-dolichol utilization defect 1 protein"/>
    <property type="match status" value="1"/>
</dbReference>
<comment type="subcellular location">
    <subcellularLocation>
        <location evidence="1 8">Membrane</location>
        <topology evidence="1 8">Multi-pass membrane protein</topology>
    </subcellularLocation>
</comment>
<dbReference type="SMART" id="SM00679">
    <property type="entry name" value="CTNS"/>
    <property type="match status" value="2"/>
</dbReference>
<evidence type="ECO:0000256" key="5">
    <source>
        <dbReference type="ARBA" id="ARBA00022989"/>
    </source>
</evidence>
<dbReference type="PIRSF" id="PIRSF023381">
    <property type="entry name" value="MannP-dilichol_defect-1p"/>
    <property type="match status" value="1"/>
</dbReference>
<keyword evidence="10" id="KW-1185">Reference proteome</keyword>
<evidence type="ECO:0000313" key="11">
    <source>
        <dbReference type="RefSeq" id="XP_029648262.1"/>
    </source>
</evidence>
<dbReference type="Pfam" id="PF04193">
    <property type="entry name" value="PQ-loop"/>
    <property type="match status" value="2"/>
</dbReference>
<evidence type="ECO:0000256" key="6">
    <source>
        <dbReference type="ARBA" id="ARBA00023136"/>
    </source>
</evidence>
<dbReference type="KEGG" id="osn:115222244"/>
<dbReference type="AlphaFoldDB" id="A0A6P7TE34"/>
<dbReference type="RefSeq" id="XP_029648262.1">
    <property type="nucleotide sequence ID" value="XM_029792402.2"/>
</dbReference>
<dbReference type="GO" id="GO:0016020">
    <property type="term" value="C:membrane"/>
    <property type="evidence" value="ECO:0007669"/>
    <property type="project" value="UniProtKB-SubCell"/>
</dbReference>
<proteinExistence type="inferred from homology"/>
<feature type="transmembrane region" description="Helical" evidence="9">
    <location>
        <begin position="73"/>
        <end position="92"/>
    </location>
</feature>
<dbReference type="PANTHER" id="PTHR12226">
    <property type="entry name" value="MANNOSE-P-DOLICHOL UTILIZATION DEFECT 1 LEC35 -RELATED"/>
    <property type="match status" value="1"/>
</dbReference>
<feature type="transmembrane region" description="Helical" evidence="9">
    <location>
        <begin position="104"/>
        <end position="121"/>
    </location>
</feature>
<dbReference type="InterPro" id="IPR016817">
    <property type="entry name" value="MannP-dilichol_defect-1"/>
</dbReference>
<dbReference type="Gene3D" id="1.20.1280.290">
    <property type="match status" value="2"/>
</dbReference>
<evidence type="ECO:0000256" key="1">
    <source>
        <dbReference type="ARBA" id="ARBA00004141"/>
    </source>
</evidence>
<gene>
    <name evidence="11" type="primary">LOC115222244</name>
</gene>
<dbReference type="Proteomes" id="UP000515154">
    <property type="component" value="Linkage group LG19"/>
</dbReference>
<feature type="transmembrane region" description="Helical" evidence="9">
    <location>
        <begin position="128"/>
        <end position="145"/>
    </location>
</feature>
<evidence type="ECO:0000256" key="2">
    <source>
        <dbReference type="ARBA" id="ARBA00022448"/>
    </source>
</evidence>
<keyword evidence="4" id="KW-0677">Repeat</keyword>
<organism evidence="10 11">
    <name type="scientific">Octopus sinensis</name>
    <name type="common">East Asian common octopus</name>
    <dbReference type="NCBI Taxonomy" id="2607531"/>
    <lineage>
        <taxon>Eukaryota</taxon>
        <taxon>Metazoa</taxon>
        <taxon>Spiralia</taxon>
        <taxon>Lophotrochozoa</taxon>
        <taxon>Mollusca</taxon>
        <taxon>Cephalopoda</taxon>
        <taxon>Coleoidea</taxon>
        <taxon>Octopodiformes</taxon>
        <taxon>Octopoda</taxon>
        <taxon>Incirrata</taxon>
        <taxon>Octopodidae</taxon>
        <taxon>Octopus</taxon>
    </lineage>
</organism>
<comment type="similarity">
    <text evidence="7 8">Belongs to the MPDU1 (TC 2.A.43.3) family.</text>
</comment>
<reference evidence="11" key="1">
    <citation type="submission" date="2025-08" db="UniProtKB">
        <authorList>
            <consortium name="RefSeq"/>
        </authorList>
    </citation>
    <scope>IDENTIFICATION</scope>
</reference>
<evidence type="ECO:0000256" key="7">
    <source>
        <dbReference type="ARBA" id="ARBA00038475"/>
    </source>
</evidence>
<accession>A0A6P7TE34</accession>
<keyword evidence="6 8" id="KW-0472">Membrane</keyword>
<keyword evidence="3 8" id="KW-0812">Transmembrane</keyword>
<protein>
    <recommendedName>
        <fullName evidence="8">Mannose-P-dolichol utilization defect 1 protein homolog</fullName>
    </recommendedName>
</protein>
<keyword evidence="5 8" id="KW-1133">Transmembrane helix</keyword>